<dbReference type="Pfam" id="PF07686">
    <property type="entry name" value="V-set"/>
    <property type="match status" value="1"/>
</dbReference>
<evidence type="ECO:0000256" key="5">
    <source>
        <dbReference type="ARBA" id="ARBA00023180"/>
    </source>
</evidence>
<comment type="subcellular location">
    <subcellularLocation>
        <location evidence="1">Membrane</location>
        <topology evidence="1">Single-pass type I membrane protein</topology>
    </subcellularLocation>
</comment>
<feature type="non-terminal residue" evidence="10">
    <location>
        <position position="1"/>
    </location>
</feature>
<evidence type="ECO:0000256" key="3">
    <source>
        <dbReference type="ARBA" id="ARBA00023136"/>
    </source>
</evidence>
<dbReference type="InterPro" id="IPR013783">
    <property type="entry name" value="Ig-like_fold"/>
</dbReference>
<evidence type="ECO:0000313" key="10">
    <source>
        <dbReference type="EMBL" id="GMR62475.1"/>
    </source>
</evidence>
<keyword evidence="8" id="KW-1133">Transmembrane helix</keyword>
<dbReference type="CDD" id="cd00096">
    <property type="entry name" value="Ig"/>
    <property type="match status" value="3"/>
</dbReference>
<proteinExistence type="predicted"/>
<evidence type="ECO:0000313" key="11">
    <source>
        <dbReference type="Proteomes" id="UP001328107"/>
    </source>
</evidence>
<dbReference type="InterPro" id="IPR013098">
    <property type="entry name" value="Ig_I-set"/>
</dbReference>
<keyword evidence="8" id="KW-0812">Transmembrane</keyword>
<dbReference type="SMART" id="SM00409">
    <property type="entry name" value="IG"/>
    <property type="match status" value="7"/>
</dbReference>
<organism evidence="10 11">
    <name type="scientific">Pristionchus mayeri</name>
    <dbReference type="NCBI Taxonomy" id="1317129"/>
    <lineage>
        <taxon>Eukaryota</taxon>
        <taxon>Metazoa</taxon>
        <taxon>Ecdysozoa</taxon>
        <taxon>Nematoda</taxon>
        <taxon>Chromadorea</taxon>
        <taxon>Rhabditida</taxon>
        <taxon>Rhabditina</taxon>
        <taxon>Diplogasteromorpha</taxon>
        <taxon>Diplogasteroidea</taxon>
        <taxon>Neodiplogasteridae</taxon>
        <taxon>Pristionchus</taxon>
    </lineage>
</organism>
<feature type="domain" description="Ig-like" evidence="9">
    <location>
        <begin position="443"/>
        <end position="513"/>
    </location>
</feature>
<dbReference type="Pfam" id="PF13927">
    <property type="entry name" value="Ig_3"/>
    <property type="match status" value="4"/>
</dbReference>
<name>A0AAN5IFJ7_9BILA</name>
<feature type="transmembrane region" description="Helical" evidence="8">
    <location>
        <begin position="973"/>
        <end position="997"/>
    </location>
</feature>
<protein>
    <recommendedName>
        <fullName evidence="9">Ig-like domain-containing protein</fullName>
    </recommendedName>
</protein>
<evidence type="ECO:0000259" key="9">
    <source>
        <dbReference type="PROSITE" id="PS50835"/>
    </source>
</evidence>
<keyword evidence="2" id="KW-0677">Repeat</keyword>
<dbReference type="InterPro" id="IPR051275">
    <property type="entry name" value="Cell_adhesion_signaling"/>
</dbReference>
<dbReference type="CDD" id="cd00063">
    <property type="entry name" value="FN3"/>
    <property type="match status" value="1"/>
</dbReference>
<dbReference type="InterPro" id="IPR036179">
    <property type="entry name" value="Ig-like_dom_sf"/>
</dbReference>
<sequence>SRGTLVVEVPTKRLQMTRSRPHRRDRSPSLIIFLTLLVHGIAGQQQQSEVFLKQPSSSPYYVREGEEGPTLECTLAPAVRGENHEVQWIRYTKGAPRTLTRNSKLLEKAHFELVNDPPAGQHHLKIKHITRADTSGTYHCVVLNIEDGTQYTTDGSEVIVLVPPGEPKIVSAPTETVTEGDGISFKCSSSGGSPTPSFQWYFHNSTLAPAELHSQQIHGDTVDSTIHWRATPEDNGAYVTCAVANFALQDGEEKKSKSPRLNVLYRPRVTVGPVSEYAVEAGQSVQLTCAADANPSQPSFQWTHLASSQKYASSSWPFVAEKGMGGAFECRVRNTVGEAAATMTVQVQYAPDVTVKDMVNPAEGESVTVECMVDSFPAEESIEWSGPNGFVSRGATLSLPTVTREQSGNYTCIATNFLNLYGETGSQPRIGRATTFVDVKRRPGRGVISPWTLSVVAGGTIELACEAMDIGSPAAQYKWASPSSGGQYGTKEHTRQNLVIRNAQLADNGEYRCIPHNSIGEGEPGIARVVVIDPATIERPMATERIYGEGEKDQELSCEARGYPAPHITWYKDDLAITGDAWKTENLEGHSSCSPTDFCSVSVTSTLRWTRPVEWSDKGNYSCVASNGALEPSSTWTLARVTHGPVILNDRYPTEALAAADVGATAMVSCRVSARPEPTFEWLYDSKEITEGGRYSFQVNREVGKPDEYESVLYVSEVQEADYGRYLCRSMNGKGEKAEVVIRMKEKSVPSVSDELERVTSGASWMTLSWRPGFDGGSPQSFAIEYRMLNPFTESVANAEVLTVDVTNSSLRSVTRSSKDRTKRAAKSTFATNFMAYNLTGLKPLSTYYVRIRSQNRMGASDFTKILIASTEDVPVRAELTKPAALNFIASEGVFTVQPATPADHCLMVYVQAGDVWRAVGCFNSNRTTSLDEGGEAFKSRFCTMTADAEHVVECSEESTVLVAAMMSPPYRLALLVPIAVLSLVIFLVCAFLIICCRMKSPPKTTKAPLGISVNGGKTKRKSLSHERPDVSGPLSSPNSKNAPKNGSATDSGVFTLDSSHLATVAQKSPGKSSDTSRSANSSHEAGVDVWPTSDEGYHGYHGEAFLAESYNVSAAVAHGTYYDGATSHAHVESALYEDNEEDEAYASGGRRVLREIIV</sequence>
<evidence type="ECO:0000256" key="4">
    <source>
        <dbReference type="ARBA" id="ARBA00023157"/>
    </source>
</evidence>
<feature type="region of interest" description="Disordered" evidence="7">
    <location>
        <begin position="1064"/>
        <end position="1091"/>
    </location>
</feature>
<keyword evidence="3 8" id="KW-0472">Membrane</keyword>
<evidence type="ECO:0000256" key="2">
    <source>
        <dbReference type="ARBA" id="ARBA00022737"/>
    </source>
</evidence>
<feature type="region of interest" description="Disordered" evidence="7">
    <location>
        <begin position="1007"/>
        <end position="1051"/>
    </location>
</feature>
<reference evidence="11" key="1">
    <citation type="submission" date="2022-10" db="EMBL/GenBank/DDBJ databases">
        <title>Genome assembly of Pristionchus species.</title>
        <authorList>
            <person name="Yoshida K."/>
            <person name="Sommer R.J."/>
        </authorList>
    </citation>
    <scope>NUCLEOTIDE SEQUENCE [LARGE SCALE GENOMIC DNA]</scope>
    <source>
        <strain evidence="11">RS5460</strain>
    </source>
</reference>
<feature type="compositionally biased region" description="Polar residues" evidence="7">
    <location>
        <begin position="1064"/>
        <end position="1084"/>
    </location>
</feature>
<dbReference type="InterPro" id="IPR013106">
    <property type="entry name" value="Ig_V-set"/>
</dbReference>
<dbReference type="Gene3D" id="2.60.40.10">
    <property type="entry name" value="Immunoglobulins"/>
    <property type="match status" value="8"/>
</dbReference>
<dbReference type="SUPFAM" id="SSF49265">
    <property type="entry name" value="Fibronectin type III"/>
    <property type="match status" value="1"/>
</dbReference>
<dbReference type="GO" id="GO:0098609">
    <property type="term" value="P:cell-cell adhesion"/>
    <property type="evidence" value="ECO:0007669"/>
    <property type="project" value="TreeGrafter"/>
</dbReference>
<dbReference type="SUPFAM" id="SSF48726">
    <property type="entry name" value="Immunoglobulin"/>
    <property type="match status" value="7"/>
</dbReference>
<evidence type="ECO:0000256" key="8">
    <source>
        <dbReference type="SAM" id="Phobius"/>
    </source>
</evidence>
<dbReference type="InterPro" id="IPR003961">
    <property type="entry name" value="FN3_dom"/>
</dbReference>
<evidence type="ECO:0000256" key="6">
    <source>
        <dbReference type="ARBA" id="ARBA00023319"/>
    </source>
</evidence>
<dbReference type="SMART" id="SM00408">
    <property type="entry name" value="IGc2"/>
    <property type="match status" value="6"/>
</dbReference>
<dbReference type="PANTHER" id="PTHR11640">
    <property type="entry name" value="NEPHRIN"/>
    <property type="match status" value="1"/>
</dbReference>
<dbReference type="InterPro" id="IPR003598">
    <property type="entry name" value="Ig_sub2"/>
</dbReference>
<dbReference type="Pfam" id="PF07679">
    <property type="entry name" value="I-set"/>
    <property type="match status" value="1"/>
</dbReference>
<dbReference type="InterPro" id="IPR056069">
    <property type="entry name" value="DUF7652"/>
</dbReference>
<dbReference type="EMBL" id="BTRK01000006">
    <property type="protein sequence ID" value="GMR62475.1"/>
    <property type="molecule type" value="Genomic_DNA"/>
</dbReference>
<feature type="compositionally biased region" description="Polar residues" evidence="7">
    <location>
        <begin position="1034"/>
        <end position="1051"/>
    </location>
</feature>
<dbReference type="Proteomes" id="UP001328107">
    <property type="component" value="Unassembled WGS sequence"/>
</dbReference>
<keyword evidence="5" id="KW-0325">Glycoprotein</keyword>
<comment type="caution">
    <text evidence="10">The sequence shown here is derived from an EMBL/GenBank/DDBJ whole genome shotgun (WGS) entry which is preliminary data.</text>
</comment>
<accession>A0AAN5IFJ7</accession>
<gene>
    <name evidence="10" type="ORF">PMAYCL1PPCAC_32670</name>
</gene>
<dbReference type="PROSITE" id="PS50835">
    <property type="entry name" value="IG_LIKE"/>
    <property type="match status" value="6"/>
</dbReference>
<feature type="domain" description="Ig-like" evidence="9">
    <location>
        <begin position="653"/>
        <end position="741"/>
    </location>
</feature>
<keyword evidence="4" id="KW-1015">Disulfide bond</keyword>
<dbReference type="Pfam" id="PF24665">
    <property type="entry name" value="DUF7652"/>
    <property type="match status" value="1"/>
</dbReference>
<feature type="domain" description="Ig-like" evidence="9">
    <location>
        <begin position="167"/>
        <end position="262"/>
    </location>
</feature>
<dbReference type="InterPro" id="IPR036116">
    <property type="entry name" value="FN3_sf"/>
</dbReference>
<evidence type="ECO:0000256" key="1">
    <source>
        <dbReference type="ARBA" id="ARBA00004479"/>
    </source>
</evidence>
<keyword evidence="6" id="KW-0393">Immunoglobulin domain</keyword>
<dbReference type="Pfam" id="PF00041">
    <property type="entry name" value="fn3"/>
    <property type="match status" value="1"/>
</dbReference>
<dbReference type="AlphaFoldDB" id="A0AAN5IFJ7"/>
<feature type="domain" description="Ig-like" evidence="9">
    <location>
        <begin position="534"/>
        <end position="639"/>
    </location>
</feature>
<feature type="domain" description="Ig-like" evidence="9">
    <location>
        <begin position="55"/>
        <end position="159"/>
    </location>
</feature>
<dbReference type="GO" id="GO:0005886">
    <property type="term" value="C:plasma membrane"/>
    <property type="evidence" value="ECO:0007669"/>
    <property type="project" value="TreeGrafter"/>
</dbReference>
<keyword evidence="11" id="KW-1185">Reference proteome</keyword>
<dbReference type="GO" id="GO:0050839">
    <property type="term" value="F:cell adhesion molecule binding"/>
    <property type="evidence" value="ECO:0007669"/>
    <property type="project" value="TreeGrafter"/>
</dbReference>
<feature type="domain" description="Ig-like" evidence="9">
    <location>
        <begin position="267"/>
        <end position="416"/>
    </location>
</feature>
<dbReference type="GO" id="GO:0005911">
    <property type="term" value="C:cell-cell junction"/>
    <property type="evidence" value="ECO:0007669"/>
    <property type="project" value="TreeGrafter"/>
</dbReference>
<dbReference type="SMART" id="SM00060">
    <property type="entry name" value="FN3"/>
    <property type="match status" value="1"/>
</dbReference>
<dbReference type="InterPro" id="IPR003599">
    <property type="entry name" value="Ig_sub"/>
</dbReference>
<dbReference type="PANTHER" id="PTHR11640:SF134">
    <property type="entry name" value="ECHINOID, ISOFORM A-RELATED"/>
    <property type="match status" value="1"/>
</dbReference>
<dbReference type="InterPro" id="IPR007110">
    <property type="entry name" value="Ig-like_dom"/>
</dbReference>
<evidence type="ECO:0000256" key="7">
    <source>
        <dbReference type="SAM" id="MobiDB-lite"/>
    </source>
</evidence>